<sequence>MGTIGLIMGHVSICIPFQHQKLAEIAIFMPSAVADTSHGLTRMTPLNDLEHPITQSYSFLSLVGTQHTHMDKIHTALYRIYYAKVLLGSPPKEFLVQIDTGSDGLWNYYDESVSSTSYLISCSDKLCSRAANTCTSDRQSLCSYTLHNSSGTTVAGYYVSDVLHLNITGTSEAPPSVLFGCSTSVGQPQGGFDADGVFGFGRHSFSVINQLDTLGVAAHVFSHCLDSVTGGGVLTIGYPQEPKIVYTPLVRDVVTGGGVLTIGYPQEPKIVYTPLVRDVIKYEINLESISVNRQTLPINQSLLRQGRTRVDMGEASAYLARGAFLHLLDAITKLAPDYAQPTIIDGIQCYLSDGSILARFPRVHLNFAGNASLHLRQEDYLVQQQSQGDLEVWCLGFRESTNQDTILGELFLRDKLIVYDLEGQRIGWTDSSDCRSLMGFVEDLGSFVRPIYTFSTVEEFSRWSIRRGNNTGVVVGSVIGGCVLLALLVVAGLLRGTKRGPQIVLSDLEQGRSYGPLLTRGAETKRARLIEVQTQGVCSAYSLRGTKRRPEIVHSDMEQRCSYGPLLTRATETERARSIDTETQVCVNGKLGRQWAASRKVA</sequence>
<dbReference type="STRING" id="35608.A0A2U1QN62"/>
<dbReference type="OrthoDB" id="2747330at2759"/>
<name>A0A2U1QN62_ARTAN</name>
<keyword evidence="3" id="KW-0064">Aspartyl protease</keyword>
<accession>A0A2U1QN62</accession>
<keyword evidence="7" id="KW-0812">Transmembrane</keyword>
<comment type="similarity">
    <text evidence="1">Belongs to the peptidase A1 family.</text>
</comment>
<dbReference type="SUPFAM" id="SSF50630">
    <property type="entry name" value="Acid proteases"/>
    <property type="match status" value="1"/>
</dbReference>
<feature type="domain" description="Peptidase A1" evidence="8">
    <location>
        <begin position="81"/>
        <end position="429"/>
    </location>
</feature>
<dbReference type="InterPro" id="IPR001461">
    <property type="entry name" value="Aspartic_peptidase_A1"/>
</dbReference>
<evidence type="ECO:0000256" key="6">
    <source>
        <dbReference type="PIRSR" id="PIRSR601461-1"/>
    </source>
</evidence>
<keyword evidence="4" id="KW-0378">Hydrolase</keyword>
<keyword evidence="5" id="KW-0325">Glycoprotein</keyword>
<keyword evidence="7" id="KW-1133">Transmembrane helix</keyword>
<dbReference type="AlphaFoldDB" id="A0A2U1QN62"/>
<evidence type="ECO:0000256" key="4">
    <source>
        <dbReference type="ARBA" id="ARBA00022801"/>
    </source>
</evidence>
<comment type="caution">
    <text evidence="9">The sequence shown here is derived from an EMBL/GenBank/DDBJ whole genome shotgun (WGS) entry which is preliminary data.</text>
</comment>
<keyword evidence="7" id="KW-0472">Membrane</keyword>
<dbReference type="Proteomes" id="UP000245207">
    <property type="component" value="Unassembled WGS sequence"/>
</dbReference>
<dbReference type="EMBL" id="PKPP01000019">
    <property type="protein sequence ID" value="PWA99445.1"/>
    <property type="molecule type" value="Genomic_DNA"/>
</dbReference>
<dbReference type="GO" id="GO:0004190">
    <property type="term" value="F:aspartic-type endopeptidase activity"/>
    <property type="evidence" value="ECO:0007669"/>
    <property type="project" value="UniProtKB-KW"/>
</dbReference>
<dbReference type="InterPro" id="IPR032861">
    <property type="entry name" value="TAXi_N"/>
</dbReference>
<evidence type="ECO:0000259" key="8">
    <source>
        <dbReference type="PROSITE" id="PS51767"/>
    </source>
</evidence>
<evidence type="ECO:0000256" key="5">
    <source>
        <dbReference type="ARBA" id="ARBA00023180"/>
    </source>
</evidence>
<feature type="active site" evidence="6">
    <location>
        <position position="99"/>
    </location>
</feature>
<feature type="active site" evidence="6">
    <location>
        <position position="311"/>
    </location>
</feature>
<dbReference type="PRINTS" id="PR00792">
    <property type="entry name" value="PEPSIN"/>
</dbReference>
<dbReference type="Pfam" id="PF14543">
    <property type="entry name" value="TAXi_N"/>
    <property type="match status" value="1"/>
</dbReference>
<evidence type="ECO:0000256" key="2">
    <source>
        <dbReference type="ARBA" id="ARBA00022670"/>
    </source>
</evidence>
<proteinExistence type="inferred from homology"/>
<organism evidence="9 10">
    <name type="scientific">Artemisia annua</name>
    <name type="common">Sweet wormwood</name>
    <dbReference type="NCBI Taxonomy" id="35608"/>
    <lineage>
        <taxon>Eukaryota</taxon>
        <taxon>Viridiplantae</taxon>
        <taxon>Streptophyta</taxon>
        <taxon>Embryophyta</taxon>
        <taxon>Tracheophyta</taxon>
        <taxon>Spermatophyta</taxon>
        <taxon>Magnoliopsida</taxon>
        <taxon>eudicotyledons</taxon>
        <taxon>Gunneridae</taxon>
        <taxon>Pentapetalae</taxon>
        <taxon>asterids</taxon>
        <taxon>campanulids</taxon>
        <taxon>Asterales</taxon>
        <taxon>Asteraceae</taxon>
        <taxon>Asteroideae</taxon>
        <taxon>Anthemideae</taxon>
        <taxon>Artemisiinae</taxon>
        <taxon>Artemisia</taxon>
    </lineage>
</organism>
<dbReference type="PANTHER" id="PTHR13683">
    <property type="entry name" value="ASPARTYL PROTEASES"/>
    <property type="match status" value="1"/>
</dbReference>
<dbReference type="PROSITE" id="PS51767">
    <property type="entry name" value="PEPTIDASE_A1"/>
    <property type="match status" value="1"/>
</dbReference>
<keyword evidence="10" id="KW-1185">Reference proteome</keyword>
<dbReference type="Gene3D" id="2.40.70.10">
    <property type="entry name" value="Acid Proteases"/>
    <property type="match status" value="2"/>
</dbReference>
<keyword evidence="2" id="KW-0645">Protease</keyword>
<dbReference type="InterPro" id="IPR034161">
    <property type="entry name" value="Pepsin-like_plant"/>
</dbReference>
<evidence type="ECO:0000256" key="1">
    <source>
        <dbReference type="ARBA" id="ARBA00007447"/>
    </source>
</evidence>
<gene>
    <name evidence="9" type="ORF">CTI12_AA007580</name>
</gene>
<dbReference type="GO" id="GO:0006508">
    <property type="term" value="P:proteolysis"/>
    <property type="evidence" value="ECO:0007669"/>
    <property type="project" value="UniProtKB-KW"/>
</dbReference>
<dbReference type="InterPro" id="IPR021109">
    <property type="entry name" value="Peptidase_aspartic_dom_sf"/>
</dbReference>
<reference evidence="9 10" key="1">
    <citation type="journal article" date="2018" name="Mol. Plant">
        <title>The genome of Artemisia annua provides insight into the evolution of Asteraceae family and artemisinin biosynthesis.</title>
        <authorList>
            <person name="Shen Q."/>
            <person name="Zhang L."/>
            <person name="Liao Z."/>
            <person name="Wang S."/>
            <person name="Yan T."/>
            <person name="Shi P."/>
            <person name="Liu M."/>
            <person name="Fu X."/>
            <person name="Pan Q."/>
            <person name="Wang Y."/>
            <person name="Lv Z."/>
            <person name="Lu X."/>
            <person name="Zhang F."/>
            <person name="Jiang W."/>
            <person name="Ma Y."/>
            <person name="Chen M."/>
            <person name="Hao X."/>
            <person name="Li L."/>
            <person name="Tang Y."/>
            <person name="Lv G."/>
            <person name="Zhou Y."/>
            <person name="Sun X."/>
            <person name="Brodelius P.E."/>
            <person name="Rose J.K.C."/>
            <person name="Tang K."/>
        </authorList>
    </citation>
    <scope>NUCLEOTIDE SEQUENCE [LARGE SCALE GENOMIC DNA]</scope>
    <source>
        <strain evidence="10">cv. Huhao1</strain>
        <tissue evidence="9">Leaf</tissue>
    </source>
</reference>
<evidence type="ECO:0000256" key="7">
    <source>
        <dbReference type="SAM" id="Phobius"/>
    </source>
</evidence>
<evidence type="ECO:0000313" key="9">
    <source>
        <dbReference type="EMBL" id="PWA99445.1"/>
    </source>
</evidence>
<dbReference type="InterPro" id="IPR032799">
    <property type="entry name" value="TAXi_C"/>
</dbReference>
<protein>
    <submittedName>
        <fullName evidence="9">Aspartic proteinase-like protein 2</fullName>
    </submittedName>
</protein>
<dbReference type="PANTHER" id="PTHR13683:SF810">
    <property type="entry name" value="NEPENTHESIN"/>
    <property type="match status" value="1"/>
</dbReference>
<dbReference type="InterPro" id="IPR033121">
    <property type="entry name" value="PEPTIDASE_A1"/>
</dbReference>
<evidence type="ECO:0000256" key="3">
    <source>
        <dbReference type="ARBA" id="ARBA00022750"/>
    </source>
</evidence>
<dbReference type="CDD" id="cd05476">
    <property type="entry name" value="pepsin_A_like_plant"/>
    <property type="match status" value="1"/>
</dbReference>
<feature type="transmembrane region" description="Helical" evidence="7">
    <location>
        <begin position="472"/>
        <end position="494"/>
    </location>
</feature>
<evidence type="ECO:0000313" key="10">
    <source>
        <dbReference type="Proteomes" id="UP000245207"/>
    </source>
</evidence>
<dbReference type="Pfam" id="PF14541">
    <property type="entry name" value="TAXi_C"/>
    <property type="match status" value="1"/>
</dbReference>